<comment type="caution">
    <text evidence="1">The sequence shown here is derived from an EMBL/GenBank/DDBJ whole genome shotgun (WGS) entry which is preliminary data.</text>
</comment>
<dbReference type="AlphaFoldDB" id="V9ELG6"/>
<accession>V9ELG6</accession>
<evidence type="ECO:0000313" key="2">
    <source>
        <dbReference type="Proteomes" id="UP000018721"/>
    </source>
</evidence>
<protein>
    <submittedName>
        <fullName evidence="1">Uncharacterized protein</fullName>
    </submittedName>
</protein>
<evidence type="ECO:0000313" key="1">
    <source>
        <dbReference type="EMBL" id="ETI39343.1"/>
    </source>
</evidence>
<keyword evidence="2" id="KW-1185">Reference proteome</keyword>
<gene>
    <name evidence="1" type="ORF">F443_15065</name>
</gene>
<proteinExistence type="predicted"/>
<dbReference type="HOGENOM" id="CLU_2643397_0_0_1"/>
<name>V9ELG6_PHYNI</name>
<reference evidence="1 2" key="1">
    <citation type="submission" date="2013-11" db="EMBL/GenBank/DDBJ databases">
        <title>The Genome Sequence of Phytophthora parasitica P1569.</title>
        <authorList>
            <consortium name="The Broad Institute Genomics Platform"/>
            <person name="Russ C."/>
            <person name="Tyler B."/>
            <person name="Panabieres F."/>
            <person name="Shan W."/>
            <person name="Tripathy S."/>
            <person name="Grunwald N."/>
            <person name="Machado M."/>
            <person name="Johnson C.S."/>
            <person name="Arredondo F."/>
            <person name="Hong C."/>
            <person name="Coffey M."/>
            <person name="Young S.K."/>
            <person name="Zeng Q."/>
            <person name="Gargeya S."/>
            <person name="Fitzgerald M."/>
            <person name="Abouelleil A."/>
            <person name="Alvarado L."/>
            <person name="Chapman S.B."/>
            <person name="Gainer-Dewar J."/>
            <person name="Goldberg J."/>
            <person name="Griggs A."/>
            <person name="Gujja S."/>
            <person name="Hansen M."/>
            <person name="Howarth C."/>
            <person name="Imamovic A."/>
            <person name="Ireland A."/>
            <person name="Larimer J."/>
            <person name="McCowan C."/>
            <person name="Murphy C."/>
            <person name="Pearson M."/>
            <person name="Poon T.W."/>
            <person name="Priest M."/>
            <person name="Roberts A."/>
            <person name="Saif S."/>
            <person name="Shea T."/>
            <person name="Sykes S."/>
            <person name="Wortman J."/>
            <person name="Nusbaum C."/>
            <person name="Birren B."/>
        </authorList>
    </citation>
    <scope>NUCLEOTIDE SEQUENCE [LARGE SCALE GENOMIC DNA]</scope>
    <source>
        <strain evidence="1 2">P1569</strain>
    </source>
</reference>
<organism evidence="1 2">
    <name type="scientific">Phytophthora nicotianae P1569</name>
    <dbReference type="NCBI Taxonomy" id="1317065"/>
    <lineage>
        <taxon>Eukaryota</taxon>
        <taxon>Sar</taxon>
        <taxon>Stramenopiles</taxon>
        <taxon>Oomycota</taxon>
        <taxon>Peronosporomycetes</taxon>
        <taxon>Peronosporales</taxon>
        <taxon>Peronosporaceae</taxon>
        <taxon>Phytophthora</taxon>
    </lineage>
</organism>
<dbReference type="EMBL" id="ANIZ01002629">
    <property type="protein sequence ID" value="ETI39343.1"/>
    <property type="molecule type" value="Genomic_DNA"/>
</dbReference>
<dbReference type="Proteomes" id="UP000018721">
    <property type="component" value="Unassembled WGS sequence"/>
</dbReference>
<sequence>MSNLPATLGSLNVFMSQNKQATNIFVVVRCTHYTVLKHSYRSTTGTDQLVSNSDRACLASTGLATSCVANFVAIPLA</sequence>